<reference evidence="1 2" key="1">
    <citation type="submission" date="2016-09" db="EMBL/GenBank/DDBJ databases">
        <title>Genomic analysis reveals versatility of anaerobic energy metabolism of Geosporobacter ferrireducens IRF9 of phylum Firmicutes.</title>
        <authorList>
            <person name="Kim S.-J."/>
        </authorList>
    </citation>
    <scope>NUCLEOTIDE SEQUENCE [LARGE SCALE GENOMIC DNA]</scope>
    <source>
        <strain evidence="1 2">IRF9</strain>
    </source>
</reference>
<dbReference type="InterPro" id="IPR003748">
    <property type="entry name" value="DUF169"/>
</dbReference>
<dbReference type="PANTHER" id="PTHR37954:SF3">
    <property type="entry name" value="DUF169 DOMAIN-CONTAINING PROTEIN"/>
    <property type="match status" value="1"/>
</dbReference>
<sequence length="258" mass="29447">MELFNEIETLDCILDLSRDIVGVKFIFTEEEFEHINVEQVKFKMSYCNTVRLASQGRSFKANLNHFFCKASARALGLMDVNDEIISGRLYYSFKMYNSVGIAKEVQKNVTYIDHKIYGIVVKPLQCFEEEADVVIMIVNPYQAMRIVQGYSYHYGIAKNIKLTGNQGLCSECTATPYENNDLNISLLCANTRLAAKWNDNEMGVGMPFHMFSTIAKGIIQTLNPSEPNSRKRKITEYAKEKEIDIDVELGTSYYRSGK</sequence>
<dbReference type="Proteomes" id="UP000095743">
    <property type="component" value="Chromosome"/>
</dbReference>
<name>A0A1D8GBB2_9FIRM</name>
<dbReference type="OrthoDB" id="378658at2"/>
<keyword evidence="2" id="KW-1185">Reference proteome</keyword>
<dbReference type="STRING" id="1424294.Gferi_00480"/>
<dbReference type="PANTHER" id="PTHR37954">
    <property type="entry name" value="BLL4979 PROTEIN"/>
    <property type="match status" value="1"/>
</dbReference>
<proteinExistence type="predicted"/>
<dbReference type="Pfam" id="PF02596">
    <property type="entry name" value="DUF169"/>
    <property type="match status" value="1"/>
</dbReference>
<gene>
    <name evidence="1" type="ORF">Gferi_00480</name>
</gene>
<organism evidence="1 2">
    <name type="scientific">Geosporobacter ferrireducens</name>
    <dbReference type="NCBI Taxonomy" id="1424294"/>
    <lineage>
        <taxon>Bacteria</taxon>
        <taxon>Bacillati</taxon>
        <taxon>Bacillota</taxon>
        <taxon>Clostridia</taxon>
        <taxon>Peptostreptococcales</taxon>
        <taxon>Thermotaleaceae</taxon>
        <taxon>Geosporobacter</taxon>
    </lineage>
</organism>
<protein>
    <recommendedName>
        <fullName evidence="3">DUF169 domain-containing protein</fullName>
    </recommendedName>
</protein>
<evidence type="ECO:0000313" key="1">
    <source>
        <dbReference type="EMBL" id="AOT68191.1"/>
    </source>
</evidence>
<dbReference type="KEGG" id="gfe:Gferi_00480"/>
<dbReference type="RefSeq" id="WP_069973745.1">
    <property type="nucleotide sequence ID" value="NZ_CP017269.1"/>
</dbReference>
<dbReference type="AlphaFoldDB" id="A0A1D8GBB2"/>
<dbReference type="EMBL" id="CP017269">
    <property type="protein sequence ID" value="AOT68191.1"/>
    <property type="molecule type" value="Genomic_DNA"/>
</dbReference>
<evidence type="ECO:0000313" key="2">
    <source>
        <dbReference type="Proteomes" id="UP000095743"/>
    </source>
</evidence>
<evidence type="ECO:0008006" key="3">
    <source>
        <dbReference type="Google" id="ProtNLM"/>
    </source>
</evidence>
<accession>A0A1D8GBB2</accession>